<dbReference type="Pfam" id="PF00023">
    <property type="entry name" value="Ank"/>
    <property type="match status" value="1"/>
</dbReference>
<dbReference type="InterPro" id="IPR002110">
    <property type="entry name" value="Ankyrin_rpt"/>
</dbReference>
<organism evidence="5 6">
    <name type="scientific">Orbilia oligospora</name>
    <name type="common">Nematode-trapping fungus</name>
    <name type="synonym">Arthrobotrys oligospora</name>
    <dbReference type="NCBI Taxonomy" id="2813651"/>
    <lineage>
        <taxon>Eukaryota</taxon>
        <taxon>Fungi</taxon>
        <taxon>Dikarya</taxon>
        <taxon>Ascomycota</taxon>
        <taxon>Pezizomycotina</taxon>
        <taxon>Orbiliomycetes</taxon>
        <taxon>Orbiliales</taxon>
        <taxon>Orbiliaceae</taxon>
        <taxon>Orbilia</taxon>
    </lineage>
</organism>
<dbReference type="Gene3D" id="1.25.40.20">
    <property type="entry name" value="Ankyrin repeat-containing domain"/>
    <property type="match status" value="1"/>
</dbReference>
<dbReference type="AlphaFoldDB" id="A0A7C8UPI9"/>
<evidence type="ECO:0000313" key="6">
    <source>
        <dbReference type="Proteomes" id="UP000472727"/>
    </source>
</evidence>
<evidence type="ECO:0000256" key="1">
    <source>
        <dbReference type="ARBA" id="ARBA00022737"/>
    </source>
</evidence>
<evidence type="ECO:0000256" key="3">
    <source>
        <dbReference type="PROSITE-ProRule" id="PRU00023"/>
    </source>
</evidence>
<dbReference type="PANTHER" id="PTHR24180">
    <property type="entry name" value="CYCLIN-DEPENDENT KINASE INHIBITOR 2C-RELATED"/>
    <property type="match status" value="1"/>
</dbReference>
<dbReference type="SMART" id="SM00248">
    <property type="entry name" value="ANK"/>
    <property type="match status" value="3"/>
</dbReference>
<dbReference type="PROSITE" id="PS50088">
    <property type="entry name" value="ANK_REPEAT"/>
    <property type="match status" value="1"/>
</dbReference>
<keyword evidence="1" id="KW-0677">Repeat</keyword>
<dbReference type="InterPro" id="IPR051637">
    <property type="entry name" value="Ank_repeat_dom-contain_49"/>
</dbReference>
<evidence type="ECO:0000313" key="5">
    <source>
        <dbReference type="EMBL" id="KAF3209206.1"/>
    </source>
</evidence>
<dbReference type="Proteomes" id="UP000472727">
    <property type="component" value="Unassembled WGS sequence"/>
</dbReference>
<dbReference type="SUPFAM" id="SSF48403">
    <property type="entry name" value="Ankyrin repeat"/>
    <property type="match status" value="1"/>
</dbReference>
<proteinExistence type="predicted"/>
<comment type="caution">
    <text evidence="5">The sequence shown here is derived from an EMBL/GenBank/DDBJ whole genome shotgun (WGS) entry which is preliminary data.</text>
</comment>
<sequence length="1112" mass="126810">MSSSVLDGRIVKTPKGKIGSTALIRRRKCSWRDLLANYTKEIKYFYFDCNYTREGVHGDMEQLFKIGASPQEYGYFLNQPEFKKNLTEGEWNFIAPYYFASTALNFRVAVQKHNGYIVEATAVEKGVGRFPRSNAITKDILPVKPGELYTFGNLTAFNPDEVIMYQPIPKSIVLKLPCAVSFQFLAQACLNISKASGWNFGDLLRSRMFYYLSELLYRLPNNLISGSELDRILDDTGTNVDLENQPGSSRVKEGVASLEIDKVTTTERIDVPGLRQLLKALLSTNTIPMKAFAEILLPILILRRDEDMVSHIFQTHGAESVGVKWYIGLLEIDLNKSLGYFFKADKDYQYFCEKYESHATGPDYIKHVRQFLIKGITTYLPIALTSQEAAALVAYTFQDGDITLELMQVLFPLTCTRSDIEEQYEILYGASVLDSQTRFALKDLVSFGFRRNIHILALEAVVENNFEKASVLLPYTELALSSTQLQNLDLGAFSPSYGNVWDIVGKSQFSELLRKVEEEARDPQCRRNFFRVQDIISISFRLRNFELMEFTFDLVRAHPQLYGRGLGSLVMDYVHTMDLPKSSLRIEGIFDQHLEIDSGEAEKIKPFHNLLISDLRNGQGSSTSFHVPPERLLHSAIWARNHSLVRHLIAIGTKVDEEDSLGESPIVTAILEERDGEDHRISAELSSEIGIFIQLLEAKADIRCLNELRIEMSNDGIHMYRLHPDFLKAAESIDKVEISKLWGSRFQRVFDDYDEIESNLGDRGTAFRVPPINNNPLPPTFDQTTNERVFSKLLIELGKPTWDMSEAKKSFLPHRYSVYDDIRAYFLHRTTEYKRQHHIKQIRLFLQESKDWGNAHEDPFIIKSSEKMSHVHFGSSITLLQYLAAFGSIQLLQLFFCLHPQEATAQLSQSYPQFPSPLQLAAACNYLDCVLFLIDKGSDPRETVCRTFWRTGRFFEPKRKYIGGGITPLHYAVHNGNLEMAMCFIEHGASIHVRNLSAAEESRGMTRKLQSVNWEDDAVSALELAIKLGRRDFVALFLISDKEARSQALGMAKKHRQNHIVSLIVSTWGEDLFPPQSPRAQTPRAQKRTKLCSRDISTKNNQQRPILPKGYN</sequence>
<keyword evidence="2 3" id="KW-0040">ANK repeat</keyword>
<dbReference type="PROSITE" id="PS50297">
    <property type="entry name" value="ANK_REP_REGION"/>
    <property type="match status" value="1"/>
</dbReference>
<dbReference type="InterPro" id="IPR036770">
    <property type="entry name" value="Ankyrin_rpt-contain_sf"/>
</dbReference>
<evidence type="ECO:0000256" key="4">
    <source>
        <dbReference type="SAM" id="MobiDB-lite"/>
    </source>
</evidence>
<feature type="repeat" description="ANK" evidence="3">
    <location>
        <begin position="964"/>
        <end position="996"/>
    </location>
</feature>
<gene>
    <name evidence="5" type="ORF">TWF106_011024</name>
</gene>
<dbReference type="EMBL" id="WIWS01000087">
    <property type="protein sequence ID" value="KAF3209206.1"/>
    <property type="molecule type" value="Genomic_DNA"/>
</dbReference>
<reference evidence="5 6" key="1">
    <citation type="submission" date="2019-06" db="EMBL/GenBank/DDBJ databases">
        <authorList>
            <person name="Palmer J.M."/>
        </authorList>
    </citation>
    <scope>NUCLEOTIDE SEQUENCE [LARGE SCALE GENOMIC DNA]</scope>
    <source>
        <strain evidence="5 6">TWF106</strain>
    </source>
</reference>
<feature type="region of interest" description="Disordered" evidence="4">
    <location>
        <begin position="1074"/>
        <end position="1112"/>
    </location>
</feature>
<dbReference type="PANTHER" id="PTHR24180:SF45">
    <property type="entry name" value="POLY [ADP-RIBOSE] POLYMERASE TANKYRASE"/>
    <property type="match status" value="1"/>
</dbReference>
<name>A0A7C8UPI9_ORBOL</name>
<accession>A0A7C8UPI9</accession>
<evidence type="ECO:0000256" key="2">
    <source>
        <dbReference type="ARBA" id="ARBA00023043"/>
    </source>
</evidence>
<protein>
    <submittedName>
        <fullName evidence="5">Uncharacterized protein</fullName>
    </submittedName>
</protein>